<evidence type="ECO:0000256" key="1">
    <source>
        <dbReference type="SAM" id="MobiDB-lite"/>
    </source>
</evidence>
<evidence type="ECO:0008006" key="4">
    <source>
        <dbReference type="Google" id="ProtNLM"/>
    </source>
</evidence>
<gene>
    <name evidence="2" type="ORF">BCR39DRAFT_257324</name>
</gene>
<dbReference type="OrthoDB" id="2596897at2759"/>
<accession>A0A1Y2AVD4</accession>
<organism evidence="2 3">
    <name type="scientific">Naematelia encephala</name>
    <dbReference type="NCBI Taxonomy" id="71784"/>
    <lineage>
        <taxon>Eukaryota</taxon>
        <taxon>Fungi</taxon>
        <taxon>Dikarya</taxon>
        <taxon>Basidiomycota</taxon>
        <taxon>Agaricomycotina</taxon>
        <taxon>Tremellomycetes</taxon>
        <taxon>Tremellales</taxon>
        <taxon>Naemateliaceae</taxon>
        <taxon>Naematelia</taxon>
    </lineage>
</organism>
<name>A0A1Y2AVD4_9TREE</name>
<feature type="compositionally biased region" description="Acidic residues" evidence="1">
    <location>
        <begin position="311"/>
        <end position="329"/>
    </location>
</feature>
<proteinExistence type="predicted"/>
<dbReference type="Proteomes" id="UP000193986">
    <property type="component" value="Unassembled WGS sequence"/>
</dbReference>
<evidence type="ECO:0000313" key="2">
    <source>
        <dbReference type="EMBL" id="ORY26519.1"/>
    </source>
</evidence>
<feature type="compositionally biased region" description="Basic and acidic residues" evidence="1">
    <location>
        <begin position="424"/>
        <end position="445"/>
    </location>
</feature>
<dbReference type="InParanoid" id="A0A1Y2AVD4"/>
<dbReference type="AlphaFoldDB" id="A0A1Y2AVD4"/>
<feature type="compositionally biased region" description="Basic residues" evidence="1">
    <location>
        <begin position="335"/>
        <end position="358"/>
    </location>
</feature>
<dbReference type="EMBL" id="MCFC01000047">
    <property type="protein sequence ID" value="ORY26519.1"/>
    <property type="molecule type" value="Genomic_DNA"/>
</dbReference>
<feature type="compositionally biased region" description="Pro residues" evidence="1">
    <location>
        <begin position="390"/>
        <end position="423"/>
    </location>
</feature>
<feature type="region of interest" description="Disordered" evidence="1">
    <location>
        <begin position="285"/>
        <end position="471"/>
    </location>
</feature>
<protein>
    <recommendedName>
        <fullName evidence="4">Adhesin domain-containing protein</fullName>
    </recommendedName>
</protein>
<sequence>MSAEPLLPINEKQPVEDTLVHPESTGLRLGGERQSLRKRFQGLSTIRKVLLVGAFAWLVTGSLHSLTRSFARHHHRHYRFGLHKGCNKHAAWEDVEPTLTVATYATSMDFYDGTEVYQTANATLPLVGGELSVAFTGEGAGEHLVVVSRADVEVAEIVVESVWAGEAVEGVEMSSTPYADNLSVKSNDDARHIIHLVLPTSAESIPSLALWSPSTLNLFIHPSATDLPFDALSVSADGQIELPAVAHIDDLSIETKTGAISGSFNVTKALVLRTVTGDITASVHVKPLFPPHGPNGTHPHPPPPHKHAQEGEDDFEEEEEVEEEEEEDNEVRWEKRGKRGHKHHSKKSYKAKKRHHAKRQSEEKGAAWFPFSLFGSRQDKEHRRHNKGPQGPPPPPHGEHPPPPPHGKAPPPPPHGEYPPPPPHGEHPPPPHGERPPPPPHDKAPPPHGHPHHPPHGPPHPHPPPPVFIGAFSTTGTINLTIHAPPFVSSDVKAFSRTGGVAVKYPTFKGFFEAGSLVGSVSVEAPHKETKILKEYKGETAEFVKGLVFPIRKNLTSAEEGVDADWEELIQM</sequence>
<feature type="compositionally biased region" description="Pro residues" evidence="1">
    <location>
        <begin position="456"/>
        <end position="467"/>
    </location>
</feature>
<evidence type="ECO:0000313" key="3">
    <source>
        <dbReference type="Proteomes" id="UP000193986"/>
    </source>
</evidence>
<comment type="caution">
    <text evidence="2">The sequence shown here is derived from an EMBL/GenBank/DDBJ whole genome shotgun (WGS) entry which is preliminary data.</text>
</comment>
<dbReference type="STRING" id="71784.A0A1Y2AVD4"/>
<reference evidence="2 3" key="1">
    <citation type="submission" date="2016-07" db="EMBL/GenBank/DDBJ databases">
        <title>Pervasive Adenine N6-methylation of Active Genes in Fungi.</title>
        <authorList>
            <consortium name="DOE Joint Genome Institute"/>
            <person name="Mondo S.J."/>
            <person name="Dannebaum R.O."/>
            <person name="Kuo R.C."/>
            <person name="Labutti K."/>
            <person name="Haridas S."/>
            <person name="Kuo A."/>
            <person name="Salamov A."/>
            <person name="Ahrendt S.R."/>
            <person name="Lipzen A."/>
            <person name="Sullivan W."/>
            <person name="Andreopoulos W.B."/>
            <person name="Clum A."/>
            <person name="Lindquist E."/>
            <person name="Daum C."/>
            <person name="Ramamoorthy G.K."/>
            <person name="Gryganskyi A."/>
            <person name="Culley D."/>
            <person name="Magnuson J.K."/>
            <person name="James T.Y."/>
            <person name="O'Malley M.A."/>
            <person name="Stajich J.E."/>
            <person name="Spatafora J.W."/>
            <person name="Visel A."/>
            <person name="Grigoriev I.V."/>
        </authorList>
    </citation>
    <scope>NUCLEOTIDE SEQUENCE [LARGE SCALE GENOMIC DNA]</scope>
    <source>
        <strain evidence="2 3">68-887.2</strain>
    </source>
</reference>
<keyword evidence="3" id="KW-1185">Reference proteome</keyword>